<keyword evidence="4" id="KW-0804">Transcription</keyword>
<evidence type="ECO:0000259" key="5">
    <source>
        <dbReference type="Pfam" id="PF08281"/>
    </source>
</evidence>
<evidence type="ECO:0000313" key="7">
    <source>
        <dbReference type="Proteomes" id="UP000015527"/>
    </source>
</evidence>
<organism evidence="6 7">
    <name type="scientific">Novosphingobium lindaniclasticum LE124</name>
    <dbReference type="NCBI Taxonomy" id="1096930"/>
    <lineage>
        <taxon>Bacteria</taxon>
        <taxon>Pseudomonadati</taxon>
        <taxon>Pseudomonadota</taxon>
        <taxon>Alphaproteobacteria</taxon>
        <taxon>Sphingomonadales</taxon>
        <taxon>Sphingomonadaceae</taxon>
        <taxon>Novosphingobium</taxon>
    </lineage>
</organism>
<dbReference type="eggNOG" id="COG1595">
    <property type="taxonomic scope" value="Bacteria"/>
</dbReference>
<evidence type="ECO:0000256" key="2">
    <source>
        <dbReference type="ARBA" id="ARBA00023015"/>
    </source>
</evidence>
<feature type="domain" description="RNA polymerase sigma factor 70 region 4 type 2" evidence="5">
    <location>
        <begin position="121"/>
        <end position="173"/>
    </location>
</feature>
<dbReference type="SUPFAM" id="SSF88659">
    <property type="entry name" value="Sigma3 and sigma4 domains of RNA polymerase sigma factors"/>
    <property type="match status" value="1"/>
</dbReference>
<reference evidence="6 7" key="1">
    <citation type="journal article" date="2013" name="Genome Announc.">
        <title>Genome Sequence of Novosphingobium lindaniclasticum LE124T, Isolated from a Hexachlorocyclohexane Dumpsite.</title>
        <authorList>
            <person name="Saxena A."/>
            <person name="Nayyar N."/>
            <person name="Sangwan N."/>
            <person name="Kumari R."/>
            <person name="Khurana J.P."/>
            <person name="Lal R."/>
        </authorList>
    </citation>
    <scope>NUCLEOTIDE SEQUENCE [LARGE SCALE GENOMIC DNA]</scope>
    <source>
        <strain evidence="6 7">LE124</strain>
    </source>
</reference>
<dbReference type="Proteomes" id="UP000015527">
    <property type="component" value="Unassembled WGS sequence"/>
</dbReference>
<dbReference type="PANTHER" id="PTHR43133">
    <property type="entry name" value="RNA POLYMERASE ECF-TYPE SIGMA FACTO"/>
    <property type="match status" value="1"/>
</dbReference>
<evidence type="ECO:0000256" key="1">
    <source>
        <dbReference type="ARBA" id="ARBA00010641"/>
    </source>
</evidence>
<evidence type="ECO:0000313" key="6">
    <source>
        <dbReference type="EMBL" id="EQB18933.1"/>
    </source>
</evidence>
<dbReference type="EMBL" id="ATHL01000028">
    <property type="protein sequence ID" value="EQB18933.1"/>
    <property type="molecule type" value="Genomic_DNA"/>
</dbReference>
<comment type="similarity">
    <text evidence="1">Belongs to the sigma-70 factor family. ECF subfamily.</text>
</comment>
<accession>T0I3E6</accession>
<dbReference type="Pfam" id="PF08281">
    <property type="entry name" value="Sigma70_r4_2"/>
    <property type="match status" value="1"/>
</dbReference>
<dbReference type="NCBIfam" id="TIGR02937">
    <property type="entry name" value="sigma70-ECF"/>
    <property type="match status" value="1"/>
</dbReference>
<keyword evidence="2" id="KW-0805">Transcription regulation</keyword>
<dbReference type="GO" id="GO:0016987">
    <property type="term" value="F:sigma factor activity"/>
    <property type="evidence" value="ECO:0007669"/>
    <property type="project" value="UniProtKB-KW"/>
</dbReference>
<keyword evidence="3" id="KW-0731">Sigma factor</keyword>
<dbReference type="InterPro" id="IPR036388">
    <property type="entry name" value="WH-like_DNA-bd_sf"/>
</dbReference>
<dbReference type="CDD" id="cd06171">
    <property type="entry name" value="Sigma70_r4"/>
    <property type="match status" value="1"/>
</dbReference>
<name>T0I3E6_9SPHN</name>
<dbReference type="PANTHER" id="PTHR43133:SF63">
    <property type="entry name" value="RNA POLYMERASE SIGMA FACTOR FECI-RELATED"/>
    <property type="match status" value="1"/>
</dbReference>
<dbReference type="Gene3D" id="1.10.1740.10">
    <property type="match status" value="1"/>
</dbReference>
<dbReference type="RefSeq" id="WP_021232665.1">
    <property type="nucleotide sequence ID" value="NZ_ATHL01000028.1"/>
</dbReference>
<dbReference type="SUPFAM" id="SSF88946">
    <property type="entry name" value="Sigma2 domain of RNA polymerase sigma factors"/>
    <property type="match status" value="1"/>
</dbReference>
<dbReference type="AlphaFoldDB" id="T0I3E6"/>
<dbReference type="OrthoDB" id="7628065at2"/>
<gene>
    <name evidence="6" type="ORF">L284_03475</name>
</gene>
<evidence type="ECO:0000256" key="4">
    <source>
        <dbReference type="ARBA" id="ARBA00023163"/>
    </source>
</evidence>
<evidence type="ECO:0000256" key="3">
    <source>
        <dbReference type="ARBA" id="ARBA00023082"/>
    </source>
</evidence>
<keyword evidence="7" id="KW-1185">Reference proteome</keyword>
<dbReference type="GO" id="GO:0003677">
    <property type="term" value="F:DNA binding"/>
    <property type="evidence" value="ECO:0007669"/>
    <property type="project" value="InterPro"/>
</dbReference>
<dbReference type="InterPro" id="IPR039425">
    <property type="entry name" value="RNA_pol_sigma-70-like"/>
</dbReference>
<dbReference type="InterPro" id="IPR014284">
    <property type="entry name" value="RNA_pol_sigma-70_dom"/>
</dbReference>
<protein>
    <recommendedName>
        <fullName evidence="5">RNA polymerase sigma factor 70 region 4 type 2 domain-containing protein</fullName>
    </recommendedName>
</protein>
<dbReference type="Gene3D" id="1.10.10.10">
    <property type="entry name" value="Winged helix-like DNA-binding domain superfamily/Winged helix DNA-binding domain"/>
    <property type="match status" value="1"/>
</dbReference>
<dbReference type="InterPro" id="IPR013325">
    <property type="entry name" value="RNA_pol_sigma_r2"/>
</dbReference>
<dbReference type="InterPro" id="IPR013324">
    <property type="entry name" value="RNA_pol_sigma_r3/r4-like"/>
</dbReference>
<sequence length="180" mass="20775">MTQTPVMADEEIPSREEGLRAAQLENLRYTLERFFQRRVKEREDIPDLIQDVFVRLLGRGGEANIEHLNSYVLQIAASVLVDRSRRRSVRHHDDHVQFDPQRSAEADIGPDRIVAGREALRMLMFAVEQMPERTRSVFVLRRLEQMSYKEIAKRLGLSVSAVEKHMVRAAERLASLGDLP</sequence>
<dbReference type="GO" id="GO:0006352">
    <property type="term" value="P:DNA-templated transcription initiation"/>
    <property type="evidence" value="ECO:0007669"/>
    <property type="project" value="InterPro"/>
</dbReference>
<dbReference type="InterPro" id="IPR013249">
    <property type="entry name" value="RNA_pol_sigma70_r4_t2"/>
</dbReference>
<comment type="caution">
    <text evidence="6">The sequence shown here is derived from an EMBL/GenBank/DDBJ whole genome shotgun (WGS) entry which is preliminary data.</text>
</comment>
<proteinExistence type="inferred from homology"/>
<dbReference type="PATRIC" id="fig|1096930.3.peg.687"/>